<dbReference type="PANTHER" id="PTHR31595:SF57">
    <property type="entry name" value="OS04G0481900 PROTEIN"/>
    <property type="match status" value="1"/>
</dbReference>
<dbReference type="Proteomes" id="UP000053593">
    <property type="component" value="Unassembled WGS sequence"/>
</dbReference>
<keyword evidence="6" id="KW-1133">Transmembrane helix</keyword>
<evidence type="ECO:0000313" key="10">
    <source>
        <dbReference type="Proteomes" id="UP000053593"/>
    </source>
</evidence>
<dbReference type="GO" id="GO:0008374">
    <property type="term" value="F:O-acyltransferase activity"/>
    <property type="evidence" value="ECO:0007669"/>
    <property type="project" value="InterPro"/>
</dbReference>
<dbReference type="GO" id="GO:0006629">
    <property type="term" value="P:lipid metabolic process"/>
    <property type="evidence" value="ECO:0007669"/>
    <property type="project" value="InterPro"/>
</dbReference>
<evidence type="ECO:0000256" key="7">
    <source>
        <dbReference type="ARBA" id="ARBA00023136"/>
    </source>
</evidence>
<dbReference type="HOGENOM" id="CLU_1094399_0_0_1"/>
<dbReference type="EMBL" id="KN834794">
    <property type="protein sequence ID" value="KIK56852.1"/>
    <property type="molecule type" value="Genomic_DNA"/>
</dbReference>
<evidence type="ECO:0000256" key="2">
    <source>
        <dbReference type="ARBA" id="ARBA00005179"/>
    </source>
</evidence>
<dbReference type="PANTHER" id="PTHR31595">
    <property type="entry name" value="LONG-CHAIN-ALCOHOL O-FATTY-ACYLTRANSFERASE 3-RELATED"/>
    <property type="match status" value="1"/>
</dbReference>
<dbReference type="Pfam" id="PF13813">
    <property type="entry name" value="MBOAT_2"/>
    <property type="match status" value="2"/>
</dbReference>
<feature type="domain" description="Wax synthase" evidence="8">
    <location>
        <begin position="16"/>
        <end position="63"/>
    </location>
</feature>
<comment type="pathway">
    <text evidence="2">Secondary metabolite biosynthesis.</text>
</comment>
<dbReference type="AlphaFoldDB" id="A0A0D0CFH5"/>
<keyword evidence="10" id="KW-1185">Reference proteome</keyword>
<proteinExistence type="inferred from homology"/>
<evidence type="ECO:0000313" key="9">
    <source>
        <dbReference type="EMBL" id="KIK56852.1"/>
    </source>
</evidence>
<gene>
    <name evidence="9" type="ORF">GYMLUDRAFT_1012246</name>
</gene>
<keyword evidence="4" id="KW-0808">Transferase</keyword>
<comment type="subcellular location">
    <subcellularLocation>
        <location evidence="1">Membrane</location>
        <topology evidence="1">Multi-pass membrane protein</topology>
    </subcellularLocation>
</comment>
<organism evidence="9 10">
    <name type="scientific">Collybiopsis luxurians FD-317 M1</name>
    <dbReference type="NCBI Taxonomy" id="944289"/>
    <lineage>
        <taxon>Eukaryota</taxon>
        <taxon>Fungi</taxon>
        <taxon>Dikarya</taxon>
        <taxon>Basidiomycota</taxon>
        <taxon>Agaricomycotina</taxon>
        <taxon>Agaricomycetes</taxon>
        <taxon>Agaricomycetidae</taxon>
        <taxon>Agaricales</taxon>
        <taxon>Marasmiineae</taxon>
        <taxon>Omphalotaceae</taxon>
        <taxon>Collybiopsis</taxon>
        <taxon>Collybiopsis luxurians</taxon>
    </lineage>
</organism>
<dbReference type="GO" id="GO:0016020">
    <property type="term" value="C:membrane"/>
    <property type="evidence" value="ECO:0007669"/>
    <property type="project" value="UniProtKB-SubCell"/>
</dbReference>
<keyword evidence="7" id="KW-0472">Membrane</keyword>
<reference evidence="9 10" key="1">
    <citation type="submission" date="2014-04" db="EMBL/GenBank/DDBJ databases">
        <title>Evolutionary Origins and Diversification of the Mycorrhizal Mutualists.</title>
        <authorList>
            <consortium name="DOE Joint Genome Institute"/>
            <consortium name="Mycorrhizal Genomics Consortium"/>
            <person name="Kohler A."/>
            <person name="Kuo A."/>
            <person name="Nagy L.G."/>
            <person name="Floudas D."/>
            <person name="Copeland A."/>
            <person name="Barry K.W."/>
            <person name="Cichocki N."/>
            <person name="Veneault-Fourrey C."/>
            <person name="LaButti K."/>
            <person name="Lindquist E.A."/>
            <person name="Lipzen A."/>
            <person name="Lundell T."/>
            <person name="Morin E."/>
            <person name="Murat C."/>
            <person name="Riley R."/>
            <person name="Ohm R."/>
            <person name="Sun H."/>
            <person name="Tunlid A."/>
            <person name="Henrissat B."/>
            <person name="Grigoriev I.V."/>
            <person name="Hibbett D.S."/>
            <person name="Martin F."/>
        </authorList>
    </citation>
    <scope>NUCLEOTIDE SEQUENCE [LARGE SCALE GENOMIC DNA]</scope>
    <source>
        <strain evidence="9 10">FD-317 M1</strain>
    </source>
</reference>
<sequence length="254" mass="28777">MASVCSSAPGKKLVQILRVPPKSPTAAFLKLYTAFLVSGTVHFLGDLMVRKPEYYGVSILFFTLQAVGITTEELFKFFVRRYGHGWDRTLPDWAGRGVGKTWHQFVRRFALAPGKKLVQILRVPPKSPTAAFLKLYTAFLVSGTVHFLGDLMVRKPEYYGVSILFFTLQAVGITTEELFKFFVRRYGHGWDRTLPDWAGRGVGYVWVLYWLTLTMPVLIDPATKVGFDRESLIPVSPVRVLFSLYSPPTFQTIL</sequence>
<feature type="domain" description="Wax synthase" evidence="8">
    <location>
        <begin position="99"/>
        <end position="167"/>
    </location>
</feature>
<dbReference type="InterPro" id="IPR032805">
    <property type="entry name" value="Wax_synthase_dom"/>
</dbReference>
<protein>
    <recommendedName>
        <fullName evidence="8">Wax synthase domain-containing protein</fullName>
    </recommendedName>
</protein>
<dbReference type="OrthoDB" id="1077582at2759"/>
<evidence type="ECO:0000259" key="8">
    <source>
        <dbReference type="Pfam" id="PF13813"/>
    </source>
</evidence>
<comment type="similarity">
    <text evidence="3">Belongs to the wax synthase family.</text>
</comment>
<evidence type="ECO:0000256" key="4">
    <source>
        <dbReference type="ARBA" id="ARBA00022679"/>
    </source>
</evidence>
<keyword evidence="5" id="KW-0812">Transmembrane</keyword>
<accession>A0A0D0CFH5</accession>
<evidence type="ECO:0000256" key="5">
    <source>
        <dbReference type="ARBA" id="ARBA00022692"/>
    </source>
</evidence>
<evidence type="ECO:0000256" key="1">
    <source>
        <dbReference type="ARBA" id="ARBA00004141"/>
    </source>
</evidence>
<dbReference type="InterPro" id="IPR044851">
    <property type="entry name" value="Wax_synthase"/>
</dbReference>
<evidence type="ECO:0000256" key="3">
    <source>
        <dbReference type="ARBA" id="ARBA00007282"/>
    </source>
</evidence>
<evidence type="ECO:0000256" key="6">
    <source>
        <dbReference type="ARBA" id="ARBA00022989"/>
    </source>
</evidence>
<name>A0A0D0CFH5_9AGAR</name>